<dbReference type="RefSeq" id="WP_380148364.1">
    <property type="nucleotide sequence ID" value="NZ_JBHUOR010000127.1"/>
</dbReference>
<keyword evidence="2" id="KW-0808">Transferase</keyword>
<feature type="domain" description="GGDEF" evidence="1">
    <location>
        <begin position="327"/>
        <end position="457"/>
    </location>
</feature>
<dbReference type="SMART" id="SM00267">
    <property type="entry name" value="GGDEF"/>
    <property type="match status" value="1"/>
</dbReference>
<keyword evidence="3" id="KW-1185">Reference proteome</keyword>
<dbReference type="PANTHER" id="PTHR45138">
    <property type="entry name" value="REGULATORY COMPONENTS OF SENSORY TRANSDUCTION SYSTEM"/>
    <property type="match status" value="1"/>
</dbReference>
<reference evidence="3" key="1">
    <citation type="journal article" date="2019" name="Int. J. Syst. Evol. Microbiol.">
        <title>The Global Catalogue of Microorganisms (GCM) 10K type strain sequencing project: providing services to taxonomists for standard genome sequencing and annotation.</title>
        <authorList>
            <consortium name="The Broad Institute Genomics Platform"/>
            <consortium name="The Broad Institute Genome Sequencing Center for Infectious Disease"/>
            <person name="Wu L."/>
            <person name="Ma J."/>
        </authorList>
    </citation>
    <scope>NUCLEOTIDE SEQUENCE [LARGE SCALE GENOMIC DNA]</scope>
    <source>
        <strain evidence="3">KCTC 33522</strain>
    </source>
</reference>
<comment type="caution">
    <text evidence="2">The sequence shown here is derived from an EMBL/GenBank/DDBJ whole genome shotgun (WGS) entry which is preliminary data.</text>
</comment>
<dbReference type="NCBIfam" id="TIGR00254">
    <property type="entry name" value="GGDEF"/>
    <property type="match status" value="1"/>
</dbReference>
<sequence length="457" mass="54652">MAIHYVEQSLHKLQKLYHQKAYHEVIDEAKKLLKSSAIKQNRNQQFHCLLLLGESYSFQAKFAEMVQIVAQLQPIFPWIKNVEQSRRYYMLMMHCWSFFKQYAKAIYYFEKAISLQKSELSSYTNQVYYTLAALHMLNGQFEQSLKEVQIIQQRQNKQKRGYFLIEYVYFLEARLRLELGQILEARLLFNSLNKFVITQHSQVMKNDYFLLQLRLYLAENAHKKAMQLALEMITFEQTENDLLIREYVYPLVIEHYLQYEDYEKVVELQRQVIQSYQHNNLLQQMNDREILQQKYELREQMNVDDLTGAYMRSFMIDVFQEMFAENEWYQLYMFDLDDFKLINDRYGHLVGDQALIQTVEAAKQYFEKQSAIITRFGGDEFIVIVKNDYAIETNAQAFWEHMAKQTINEGRIHLRYSIGAVLIANRQPLDVAIELADQLLYTVKETGKGYLKYKIID</sequence>
<name>A0ABW5Y3Q5_9BACL</name>
<dbReference type="Pfam" id="PF00990">
    <property type="entry name" value="GGDEF"/>
    <property type="match status" value="1"/>
</dbReference>
<dbReference type="Gene3D" id="1.25.40.10">
    <property type="entry name" value="Tetratricopeptide repeat domain"/>
    <property type="match status" value="1"/>
</dbReference>
<dbReference type="Gene3D" id="3.30.70.270">
    <property type="match status" value="1"/>
</dbReference>
<dbReference type="InterPro" id="IPR050469">
    <property type="entry name" value="Diguanylate_Cyclase"/>
</dbReference>
<dbReference type="SUPFAM" id="SSF48452">
    <property type="entry name" value="TPR-like"/>
    <property type="match status" value="1"/>
</dbReference>
<dbReference type="InterPro" id="IPR011990">
    <property type="entry name" value="TPR-like_helical_dom_sf"/>
</dbReference>
<dbReference type="InterPro" id="IPR000160">
    <property type="entry name" value="GGDEF_dom"/>
</dbReference>
<evidence type="ECO:0000259" key="1">
    <source>
        <dbReference type="PROSITE" id="PS50887"/>
    </source>
</evidence>
<protein>
    <submittedName>
        <fullName evidence="2">Diguanylate cyclase</fullName>
        <ecNumber evidence="2">2.7.7.65</ecNumber>
    </submittedName>
</protein>
<dbReference type="SUPFAM" id="SSF55073">
    <property type="entry name" value="Nucleotide cyclase"/>
    <property type="match status" value="1"/>
</dbReference>
<dbReference type="PROSITE" id="PS50887">
    <property type="entry name" value="GGDEF"/>
    <property type="match status" value="1"/>
</dbReference>
<proteinExistence type="predicted"/>
<dbReference type="EMBL" id="JBHUOR010000127">
    <property type="protein sequence ID" value="MFD2869763.1"/>
    <property type="molecule type" value="Genomic_DNA"/>
</dbReference>
<dbReference type="InterPro" id="IPR029787">
    <property type="entry name" value="Nucleotide_cyclase"/>
</dbReference>
<dbReference type="GO" id="GO:0052621">
    <property type="term" value="F:diguanylate cyclase activity"/>
    <property type="evidence" value="ECO:0007669"/>
    <property type="project" value="UniProtKB-EC"/>
</dbReference>
<dbReference type="InterPro" id="IPR043128">
    <property type="entry name" value="Rev_trsase/Diguanyl_cyclase"/>
</dbReference>
<accession>A0ABW5Y3Q5</accession>
<gene>
    <name evidence="2" type="ORF">ACFSY7_14815</name>
</gene>
<dbReference type="PANTHER" id="PTHR45138:SF9">
    <property type="entry name" value="DIGUANYLATE CYCLASE DGCM-RELATED"/>
    <property type="match status" value="1"/>
</dbReference>
<evidence type="ECO:0000313" key="3">
    <source>
        <dbReference type="Proteomes" id="UP001597568"/>
    </source>
</evidence>
<organism evidence="2 3">
    <name type="scientific">Kurthia populi</name>
    <dbReference type="NCBI Taxonomy" id="1562132"/>
    <lineage>
        <taxon>Bacteria</taxon>
        <taxon>Bacillati</taxon>
        <taxon>Bacillota</taxon>
        <taxon>Bacilli</taxon>
        <taxon>Bacillales</taxon>
        <taxon>Caryophanaceae</taxon>
        <taxon>Kurthia</taxon>
    </lineage>
</organism>
<evidence type="ECO:0000313" key="2">
    <source>
        <dbReference type="EMBL" id="MFD2869763.1"/>
    </source>
</evidence>
<dbReference type="CDD" id="cd01949">
    <property type="entry name" value="GGDEF"/>
    <property type="match status" value="1"/>
</dbReference>
<dbReference type="Proteomes" id="UP001597568">
    <property type="component" value="Unassembled WGS sequence"/>
</dbReference>
<keyword evidence="2" id="KW-0548">Nucleotidyltransferase</keyword>
<dbReference type="EC" id="2.7.7.65" evidence="2"/>